<dbReference type="PROSITE" id="PS50042">
    <property type="entry name" value="CNMP_BINDING_3"/>
    <property type="match status" value="1"/>
</dbReference>
<dbReference type="SUPFAM" id="SSF55874">
    <property type="entry name" value="ATPase domain of HSP90 chaperone/DNA topoisomerase II/histidine kinase"/>
    <property type="match status" value="1"/>
</dbReference>
<dbReference type="InterPro" id="IPR018490">
    <property type="entry name" value="cNMP-bd_dom_sf"/>
</dbReference>
<name>A0A9X1WAY3_9VIBR</name>
<dbReference type="PROSITE" id="PS50109">
    <property type="entry name" value="HIS_KIN"/>
    <property type="match status" value="1"/>
</dbReference>
<evidence type="ECO:0000256" key="2">
    <source>
        <dbReference type="ARBA" id="ARBA00012438"/>
    </source>
</evidence>
<dbReference type="InterPro" id="IPR004358">
    <property type="entry name" value="Sig_transdc_His_kin-like_C"/>
</dbReference>
<accession>A0A9X1WAY3</accession>
<dbReference type="Pfam" id="PF02518">
    <property type="entry name" value="HATPase_c"/>
    <property type="match status" value="1"/>
</dbReference>
<keyword evidence="5" id="KW-0547">Nucleotide-binding</keyword>
<dbReference type="CDD" id="cd00038">
    <property type="entry name" value="CAP_ED"/>
    <property type="match status" value="1"/>
</dbReference>
<evidence type="ECO:0000313" key="6">
    <source>
        <dbReference type="Proteomes" id="UP001139488"/>
    </source>
</evidence>
<dbReference type="PANTHER" id="PTHR43065">
    <property type="entry name" value="SENSOR HISTIDINE KINASE"/>
    <property type="match status" value="1"/>
</dbReference>
<dbReference type="Pfam" id="PF00027">
    <property type="entry name" value="cNMP_binding"/>
    <property type="match status" value="1"/>
</dbReference>
<protein>
    <recommendedName>
        <fullName evidence="2">histidine kinase</fullName>
        <ecNumber evidence="2">2.7.13.3</ecNumber>
    </recommendedName>
</protein>
<evidence type="ECO:0000259" key="3">
    <source>
        <dbReference type="PROSITE" id="PS50042"/>
    </source>
</evidence>
<dbReference type="GO" id="GO:0005524">
    <property type="term" value="F:ATP binding"/>
    <property type="evidence" value="ECO:0007669"/>
    <property type="project" value="UniProtKB-KW"/>
</dbReference>
<feature type="domain" description="Cyclic nucleotide-binding" evidence="3">
    <location>
        <begin position="8"/>
        <end position="104"/>
    </location>
</feature>
<sequence>MNADATNIDVLIEHYFSDENRQITIEKQQVVIRQDGHNDRLYYVIEGELEGYFEDDISGKLTKLFSATKGAFFGVHSFFSGSWTSSSTVMTKSQVTLAWIDKQTEPVSPDTLGPLNAQFMPVMVNELSRRQRRATQESLAKEKALQNLHTAEQMTTLGQLAAGIAHELNNAIGVVSSKAERLEGVMIQLLEEVDPQASQFFDLGLMNGQVASSSEIRTRARELEKSLGLPRTLAKSLARATTKDSELGAWLKQPELALQYWEFGRDLHDLRVAARHSVGIVKSVKQLGRSDTQPDEVIDVNDSINKALSLLQSDLRRVSVRIRPAHVPLLSGSVTELVQIWSNLIKNACDAMQEVESPKIDIQTKVMNGRISVTIANNGPEIDESIRRKIFQPNFTTKKGGLSFGLGLGLAIVKRIVSEYGGSIAVKSNRETTVFRVKLPVGEAYGKA</sequence>
<dbReference type="AlphaFoldDB" id="A0A9X1WAY3"/>
<dbReference type="GO" id="GO:0004673">
    <property type="term" value="F:protein histidine kinase activity"/>
    <property type="evidence" value="ECO:0007669"/>
    <property type="project" value="UniProtKB-EC"/>
</dbReference>
<proteinExistence type="predicted"/>
<evidence type="ECO:0000313" key="5">
    <source>
        <dbReference type="EMBL" id="MCJ2375225.1"/>
    </source>
</evidence>
<organism evidence="5 6">
    <name type="scientific">Vibrio gelatinilyticus</name>
    <dbReference type="NCBI Taxonomy" id="2893468"/>
    <lineage>
        <taxon>Bacteria</taxon>
        <taxon>Pseudomonadati</taxon>
        <taxon>Pseudomonadota</taxon>
        <taxon>Gammaproteobacteria</taxon>
        <taxon>Vibrionales</taxon>
        <taxon>Vibrionaceae</taxon>
        <taxon>Vibrio</taxon>
    </lineage>
</organism>
<keyword evidence="6" id="KW-1185">Reference proteome</keyword>
<dbReference type="PANTHER" id="PTHR43065:SF48">
    <property type="entry name" value="HISTIDINE KINASE"/>
    <property type="match status" value="1"/>
</dbReference>
<dbReference type="EMBL" id="JAJNNZ010000001">
    <property type="protein sequence ID" value="MCJ2375225.1"/>
    <property type="molecule type" value="Genomic_DNA"/>
</dbReference>
<evidence type="ECO:0000256" key="1">
    <source>
        <dbReference type="ARBA" id="ARBA00000085"/>
    </source>
</evidence>
<comment type="catalytic activity">
    <reaction evidence="1">
        <text>ATP + protein L-histidine = ADP + protein N-phospho-L-histidine.</text>
        <dbReference type="EC" id="2.7.13.3"/>
    </reaction>
</comment>
<dbReference type="Gene3D" id="3.30.565.10">
    <property type="entry name" value="Histidine kinase-like ATPase, C-terminal domain"/>
    <property type="match status" value="1"/>
</dbReference>
<dbReference type="PRINTS" id="PR00344">
    <property type="entry name" value="BCTRLSENSOR"/>
</dbReference>
<dbReference type="InterPro" id="IPR000595">
    <property type="entry name" value="cNMP-bd_dom"/>
</dbReference>
<feature type="domain" description="Histidine kinase" evidence="4">
    <location>
        <begin position="280"/>
        <end position="443"/>
    </location>
</feature>
<comment type="caution">
    <text evidence="5">The sequence shown here is derived from an EMBL/GenBank/DDBJ whole genome shotgun (WGS) entry which is preliminary data.</text>
</comment>
<dbReference type="SMART" id="SM00387">
    <property type="entry name" value="HATPase_c"/>
    <property type="match status" value="1"/>
</dbReference>
<dbReference type="InterPro" id="IPR036890">
    <property type="entry name" value="HATPase_C_sf"/>
</dbReference>
<dbReference type="RefSeq" id="WP_244354056.1">
    <property type="nucleotide sequence ID" value="NZ_JAJNNZ010000001.1"/>
</dbReference>
<reference evidence="5" key="1">
    <citation type="submission" date="2021-11" db="EMBL/GenBank/DDBJ databases">
        <title>Vibrio ZSDE26 sp. nov. and Vibrio ZSDZ34 sp. nov., isolated from coastal seawater in Qingdao.</title>
        <authorList>
            <person name="Zhang P."/>
        </authorList>
    </citation>
    <scope>NUCLEOTIDE SEQUENCE</scope>
    <source>
        <strain evidence="5">ZSDZ34</strain>
    </source>
</reference>
<dbReference type="Gene3D" id="1.10.287.130">
    <property type="match status" value="1"/>
</dbReference>
<dbReference type="SUPFAM" id="SSF51206">
    <property type="entry name" value="cAMP-binding domain-like"/>
    <property type="match status" value="1"/>
</dbReference>
<gene>
    <name evidence="5" type="ORF">LNL84_00070</name>
</gene>
<dbReference type="Proteomes" id="UP001139488">
    <property type="component" value="Unassembled WGS sequence"/>
</dbReference>
<evidence type="ECO:0000259" key="4">
    <source>
        <dbReference type="PROSITE" id="PS50109"/>
    </source>
</evidence>
<dbReference type="EC" id="2.7.13.3" evidence="2"/>
<dbReference type="InterPro" id="IPR005467">
    <property type="entry name" value="His_kinase_dom"/>
</dbReference>
<dbReference type="InterPro" id="IPR003594">
    <property type="entry name" value="HATPase_dom"/>
</dbReference>
<dbReference type="Gene3D" id="2.60.120.10">
    <property type="entry name" value="Jelly Rolls"/>
    <property type="match status" value="1"/>
</dbReference>
<dbReference type="InterPro" id="IPR014710">
    <property type="entry name" value="RmlC-like_jellyroll"/>
</dbReference>
<keyword evidence="5" id="KW-0067">ATP-binding</keyword>